<keyword evidence="7" id="KW-1185">Reference proteome</keyword>
<evidence type="ECO:0000256" key="4">
    <source>
        <dbReference type="PROSITE-ProRule" id="PRU00455"/>
    </source>
</evidence>
<protein>
    <recommendedName>
        <fullName evidence="5">SIAH-type domain-containing protein</fullName>
    </recommendedName>
</protein>
<dbReference type="SUPFAM" id="SSF49599">
    <property type="entry name" value="TRAF domain-like"/>
    <property type="match status" value="1"/>
</dbReference>
<dbReference type="PANTHER" id="PTHR45877:SF2">
    <property type="entry name" value="E3 UBIQUITIN-PROTEIN LIGASE SINA-RELATED"/>
    <property type="match status" value="1"/>
</dbReference>
<dbReference type="AlphaFoldDB" id="A0ABD2PAF6"/>
<dbReference type="EMBL" id="JABFTP020000185">
    <property type="protein sequence ID" value="KAL3287711.1"/>
    <property type="molecule type" value="Genomic_DNA"/>
</dbReference>
<gene>
    <name evidence="6" type="ORF">HHI36_002175</name>
</gene>
<dbReference type="InterPro" id="IPR004162">
    <property type="entry name" value="SINA-like_animal"/>
</dbReference>
<feature type="domain" description="SIAH-type" evidence="5">
    <location>
        <begin position="71"/>
        <end position="134"/>
    </location>
</feature>
<evidence type="ECO:0000313" key="6">
    <source>
        <dbReference type="EMBL" id="KAL3287711.1"/>
    </source>
</evidence>
<comment type="caution">
    <text evidence="6">The sequence shown here is derived from an EMBL/GenBank/DDBJ whole genome shotgun (WGS) entry which is preliminary data.</text>
</comment>
<evidence type="ECO:0000256" key="3">
    <source>
        <dbReference type="ARBA" id="ARBA00022833"/>
    </source>
</evidence>
<evidence type="ECO:0000256" key="1">
    <source>
        <dbReference type="ARBA" id="ARBA00022723"/>
    </source>
</evidence>
<keyword evidence="1" id="KW-0479">Metal-binding</keyword>
<name>A0ABD2PAF6_9CUCU</name>
<evidence type="ECO:0000313" key="7">
    <source>
        <dbReference type="Proteomes" id="UP001516400"/>
    </source>
</evidence>
<keyword evidence="3" id="KW-0862">Zinc</keyword>
<keyword evidence="2 4" id="KW-0863">Zinc-finger</keyword>
<dbReference type="Proteomes" id="UP001516400">
    <property type="component" value="Unassembled WGS sequence"/>
</dbReference>
<reference evidence="6 7" key="1">
    <citation type="journal article" date="2021" name="BMC Biol.">
        <title>Horizontally acquired antibacterial genes associated with adaptive radiation of ladybird beetles.</title>
        <authorList>
            <person name="Li H.S."/>
            <person name="Tang X.F."/>
            <person name="Huang Y.H."/>
            <person name="Xu Z.Y."/>
            <person name="Chen M.L."/>
            <person name="Du X.Y."/>
            <person name="Qiu B.Y."/>
            <person name="Chen P.T."/>
            <person name="Zhang W."/>
            <person name="Slipinski A."/>
            <person name="Escalona H.E."/>
            <person name="Waterhouse R.M."/>
            <person name="Zwick A."/>
            <person name="Pang H."/>
        </authorList>
    </citation>
    <scope>NUCLEOTIDE SEQUENCE [LARGE SCALE GENOMIC DNA]</scope>
    <source>
        <strain evidence="6">SYSU2018</strain>
    </source>
</reference>
<evidence type="ECO:0000259" key="5">
    <source>
        <dbReference type="PROSITE" id="PS51081"/>
    </source>
</evidence>
<dbReference type="PANTHER" id="PTHR45877">
    <property type="entry name" value="E3 UBIQUITIN-PROTEIN LIGASE SIAH2"/>
    <property type="match status" value="1"/>
</dbReference>
<dbReference type="GO" id="GO:0008270">
    <property type="term" value="F:zinc ion binding"/>
    <property type="evidence" value="ECO:0007669"/>
    <property type="project" value="UniProtKB-KW"/>
</dbReference>
<dbReference type="PROSITE" id="PS51081">
    <property type="entry name" value="ZF_SIAH"/>
    <property type="match status" value="1"/>
</dbReference>
<proteinExistence type="predicted"/>
<dbReference type="Pfam" id="PF21361">
    <property type="entry name" value="Sina_ZnF"/>
    <property type="match status" value="1"/>
</dbReference>
<dbReference type="Gene3D" id="3.30.40.10">
    <property type="entry name" value="Zinc/RING finger domain, C3HC4 (zinc finger)"/>
    <property type="match status" value="1"/>
</dbReference>
<accession>A0ABD2PAF6</accession>
<dbReference type="InterPro" id="IPR013010">
    <property type="entry name" value="Znf_SIAH"/>
</dbReference>
<organism evidence="6 7">
    <name type="scientific">Cryptolaemus montrouzieri</name>
    <dbReference type="NCBI Taxonomy" id="559131"/>
    <lineage>
        <taxon>Eukaryota</taxon>
        <taxon>Metazoa</taxon>
        <taxon>Ecdysozoa</taxon>
        <taxon>Arthropoda</taxon>
        <taxon>Hexapoda</taxon>
        <taxon>Insecta</taxon>
        <taxon>Pterygota</taxon>
        <taxon>Neoptera</taxon>
        <taxon>Endopterygota</taxon>
        <taxon>Coleoptera</taxon>
        <taxon>Polyphaga</taxon>
        <taxon>Cucujiformia</taxon>
        <taxon>Coccinelloidea</taxon>
        <taxon>Coccinellidae</taxon>
        <taxon>Scymninae</taxon>
        <taxon>Scymnini</taxon>
        <taxon>Cryptolaemus</taxon>
    </lineage>
</organism>
<evidence type="ECO:0000256" key="2">
    <source>
        <dbReference type="ARBA" id="ARBA00022771"/>
    </source>
</evidence>
<dbReference type="InterPro" id="IPR013083">
    <property type="entry name" value="Znf_RING/FYVE/PHD"/>
</dbReference>
<sequence length="479" mass="56455">MAERIKSTFTQQNTSISDLKCTICENPLSVAPIYCRDSNHTETVCGRCAGQVTTIYGVFTRQTAYEEFAKKMVFSCMFKPEGCENQLKWNEVELHESLCPFRFWMCPMFIKENHCEFQITSYESLIDHAKLSHEVSSHAKSKITMQLETQIKVLNSNQGIIFVIVYKDEIEQILYCDVMSKNFTEMYYKVEIFGETGESMLWPTRNVNNYSHNFMERKSYKKGMGSNWNLIRQFLGNPSYVNIEFKRKNPRFSESMTEAKLQQEINFKLHCDSCSEMIIPPLYKLSGTDENLCNDCLRIRKEKNPYHRASTRNHNLEKVILCKKFLCEIDRNSKIRGCIFPYCTWKGKINDFSDHLNGYSHTFSILNESYDLDFYYLNSTAPPRIYRFNDELFIFRIEYNCKGYLLKVTCLGKSYFKYKYEIELFRLKSRNIKIGLSHITDPELPLEETSGCERQEVEDQQNIFVTNTFLEQVFFSDFC</sequence>